<accession>A0A1P8EHD8</accession>
<dbReference type="InterPro" id="IPR001387">
    <property type="entry name" value="Cro/C1-type_HTH"/>
</dbReference>
<evidence type="ECO:0000256" key="2">
    <source>
        <dbReference type="ARBA" id="ARBA00023125"/>
    </source>
</evidence>
<dbReference type="Gene3D" id="1.10.260.40">
    <property type="entry name" value="lambda repressor-like DNA-binding domains"/>
    <property type="match status" value="1"/>
</dbReference>
<dbReference type="STRING" id="487316.BEN76_06160"/>
<dbReference type="InterPro" id="IPR050807">
    <property type="entry name" value="TransReg_Diox_bact_type"/>
</dbReference>
<reference evidence="5 6" key="1">
    <citation type="submission" date="2016-08" db="EMBL/GenBank/DDBJ databases">
        <title>Complete genome sequence of Acinetobacter baylyi strain GFJ2.</title>
        <authorList>
            <person name="Tabata M."/>
            <person name="Kuboki S."/>
            <person name="Gibu N."/>
            <person name="Kinouchi Y."/>
            <person name="Vangnai A."/>
            <person name="Kasai D."/>
            <person name="Fukuda M."/>
        </authorList>
    </citation>
    <scope>NUCLEOTIDE SEQUENCE [LARGE SCALE GENOMIC DNA]</scope>
    <source>
        <strain evidence="5 6">GFJ2</strain>
    </source>
</reference>
<dbReference type="PANTHER" id="PTHR46797">
    <property type="entry name" value="HTH-TYPE TRANSCRIPTIONAL REGULATOR"/>
    <property type="match status" value="1"/>
</dbReference>
<evidence type="ECO:0000313" key="6">
    <source>
        <dbReference type="Proteomes" id="UP000185674"/>
    </source>
</evidence>
<dbReference type="GO" id="GO:0003677">
    <property type="term" value="F:DNA binding"/>
    <property type="evidence" value="ECO:0007669"/>
    <property type="project" value="UniProtKB-KW"/>
</dbReference>
<dbReference type="PROSITE" id="PS50943">
    <property type="entry name" value="HTH_CROC1"/>
    <property type="match status" value="1"/>
</dbReference>
<keyword evidence="3" id="KW-0804">Transcription</keyword>
<dbReference type="SMART" id="SM00530">
    <property type="entry name" value="HTH_XRE"/>
    <property type="match status" value="1"/>
</dbReference>
<dbReference type="RefSeq" id="WP_076032598.1">
    <property type="nucleotide sequence ID" value="NZ_CP016896.1"/>
</dbReference>
<dbReference type="KEGG" id="asol:BEN76_06160"/>
<dbReference type="CDD" id="cd00093">
    <property type="entry name" value="HTH_XRE"/>
    <property type="match status" value="1"/>
</dbReference>
<feature type="domain" description="HTH cro/C1-type" evidence="4">
    <location>
        <begin position="12"/>
        <end position="66"/>
    </location>
</feature>
<gene>
    <name evidence="5" type="ORF">BEN76_06160</name>
</gene>
<dbReference type="EMBL" id="CP016896">
    <property type="protein sequence ID" value="APV35623.1"/>
    <property type="molecule type" value="Genomic_DNA"/>
</dbReference>
<organism evidence="5 6">
    <name type="scientific">Acinetobacter soli</name>
    <dbReference type="NCBI Taxonomy" id="487316"/>
    <lineage>
        <taxon>Bacteria</taxon>
        <taxon>Pseudomonadati</taxon>
        <taxon>Pseudomonadota</taxon>
        <taxon>Gammaproteobacteria</taxon>
        <taxon>Moraxellales</taxon>
        <taxon>Moraxellaceae</taxon>
        <taxon>Acinetobacter</taxon>
    </lineage>
</organism>
<dbReference type="GO" id="GO:0003700">
    <property type="term" value="F:DNA-binding transcription factor activity"/>
    <property type="evidence" value="ECO:0007669"/>
    <property type="project" value="TreeGrafter"/>
</dbReference>
<evidence type="ECO:0000259" key="4">
    <source>
        <dbReference type="PROSITE" id="PS50943"/>
    </source>
</evidence>
<dbReference type="PANTHER" id="PTHR46797:SF23">
    <property type="entry name" value="HTH-TYPE TRANSCRIPTIONAL REGULATOR SUTR"/>
    <property type="match status" value="1"/>
</dbReference>
<dbReference type="InterPro" id="IPR010982">
    <property type="entry name" value="Lambda_DNA-bd_dom_sf"/>
</dbReference>
<dbReference type="SUPFAM" id="SSF47413">
    <property type="entry name" value="lambda repressor-like DNA-binding domains"/>
    <property type="match status" value="1"/>
</dbReference>
<proteinExistence type="predicted"/>
<keyword evidence="1" id="KW-0805">Transcription regulation</keyword>
<name>A0A1P8EHD8_9GAMM</name>
<sequence>MNDLPQQIGCLIRKQRSDKKNSQEKLALLCNIDLSYGDRIERGEVNITVIKLSEIASVLTVSPKDLMP</sequence>
<evidence type="ECO:0000256" key="1">
    <source>
        <dbReference type="ARBA" id="ARBA00023015"/>
    </source>
</evidence>
<protein>
    <submittedName>
        <fullName evidence="5">Transcriptional regulator</fullName>
    </submittedName>
</protein>
<evidence type="ECO:0000256" key="3">
    <source>
        <dbReference type="ARBA" id="ARBA00023163"/>
    </source>
</evidence>
<keyword evidence="2" id="KW-0238">DNA-binding</keyword>
<dbReference type="Proteomes" id="UP000185674">
    <property type="component" value="Chromosome"/>
</dbReference>
<dbReference type="Pfam" id="PF01381">
    <property type="entry name" value="HTH_3"/>
    <property type="match status" value="1"/>
</dbReference>
<dbReference type="GO" id="GO:0005829">
    <property type="term" value="C:cytosol"/>
    <property type="evidence" value="ECO:0007669"/>
    <property type="project" value="TreeGrafter"/>
</dbReference>
<dbReference type="AlphaFoldDB" id="A0A1P8EHD8"/>
<evidence type="ECO:0000313" key="5">
    <source>
        <dbReference type="EMBL" id="APV35623.1"/>
    </source>
</evidence>